<feature type="transmembrane region" description="Helical" evidence="1">
    <location>
        <begin position="218"/>
        <end position="238"/>
    </location>
</feature>
<name>A0AAN8PBA6_PATCE</name>
<dbReference type="AlphaFoldDB" id="A0AAN8PBA6"/>
<keyword evidence="1" id="KW-0472">Membrane</keyword>
<dbReference type="InterPro" id="IPR043130">
    <property type="entry name" value="CDP-OH_PTrfase_TM_dom"/>
</dbReference>
<feature type="chain" id="PRO_5042855025" description="Ethanolaminephosphotransferase" evidence="2">
    <location>
        <begin position="20"/>
        <end position="244"/>
    </location>
</feature>
<dbReference type="Proteomes" id="UP001347796">
    <property type="component" value="Unassembled WGS sequence"/>
</dbReference>
<protein>
    <recommendedName>
        <fullName evidence="5">Ethanolaminephosphotransferase</fullName>
    </recommendedName>
</protein>
<evidence type="ECO:0000256" key="1">
    <source>
        <dbReference type="SAM" id="Phobius"/>
    </source>
</evidence>
<proteinExistence type="predicted"/>
<organism evidence="3 4">
    <name type="scientific">Patella caerulea</name>
    <name type="common">Rayed Mediterranean limpet</name>
    <dbReference type="NCBI Taxonomy" id="87958"/>
    <lineage>
        <taxon>Eukaryota</taxon>
        <taxon>Metazoa</taxon>
        <taxon>Spiralia</taxon>
        <taxon>Lophotrochozoa</taxon>
        <taxon>Mollusca</taxon>
        <taxon>Gastropoda</taxon>
        <taxon>Patellogastropoda</taxon>
        <taxon>Patelloidea</taxon>
        <taxon>Patellidae</taxon>
        <taxon>Patella</taxon>
    </lineage>
</organism>
<dbReference type="Gene3D" id="1.20.120.1760">
    <property type="match status" value="1"/>
</dbReference>
<sequence length="244" mass="28392">MISFAHLLLALIAAKFISSENLNERRVGAVLFMLRSWMDSLDGSVHRNRAGQGRVYNSERLSSGYYIDVFCDTVGGAFLSFGILFYFYKVLDSKTKELPYTKLTENGNGGGNGNGATGINTIVQYTKTQLFWKMWCIGFMIGTGGWCWDYSIDQYKYIFHTKINDGSLETLQTYYLHTCFTWLMMWSWRLCEGLVLINYVLFSIFFDKIWEFVNLFQYMGYVIILSFFSITILYIKYLKTELHL</sequence>
<keyword evidence="2" id="KW-0732">Signal</keyword>
<feature type="transmembrane region" description="Helical" evidence="1">
    <location>
        <begin position="186"/>
        <end position="206"/>
    </location>
</feature>
<evidence type="ECO:0000313" key="4">
    <source>
        <dbReference type="Proteomes" id="UP001347796"/>
    </source>
</evidence>
<evidence type="ECO:0000313" key="3">
    <source>
        <dbReference type="EMBL" id="KAK6172304.1"/>
    </source>
</evidence>
<feature type="signal peptide" evidence="2">
    <location>
        <begin position="1"/>
        <end position="19"/>
    </location>
</feature>
<reference evidence="3 4" key="1">
    <citation type="submission" date="2024-01" db="EMBL/GenBank/DDBJ databases">
        <title>The genome of the rayed Mediterranean limpet Patella caerulea (Linnaeus, 1758).</title>
        <authorList>
            <person name="Anh-Thu Weber A."/>
            <person name="Halstead-Nussloch G."/>
        </authorList>
    </citation>
    <scope>NUCLEOTIDE SEQUENCE [LARGE SCALE GENOMIC DNA]</scope>
    <source>
        <strain evidence="3">AATW-2023a</strain>
        <tissue evidence="3">Whole specimen</tissue>
    </source>
</reference>
<evidence type="ECO:0008006" key="5">
    <source>
        <dbReference type="Google" id="ProtNLM"/>
    </source>
</evidence>
<keyword evidence="1" id="KW-0812">Transmembrane</keyword>
<comment type="caution">
    <text evidence="3">The sequence shown here is derived from an EMBL/GenBank/DDBJ whole genome shotgun (WGS) entry which is preliminary data.</text>
</comment>
<feature type="transmembrane region" description="Helical" evidence="1">
    <location>
        <begin position="65"/>
        <end position="88"/>
    </location>
</feature>
<gene>
    <name evidence="3" type="ORF">SNE40_015992</name>
</gene>
<keyword evidence="4" id="KW-1185">Reference proteome</keyword>
<dbReference type="EMBL" id="JAZGQO010000011">
    <property type="protein sequence ID" value="KAK6172304.1"/>
    <property type="molecule type" value="Genomic_DNA"/>
</dbReference>
<keyword evidence="1" id="KW-1133">Transmembrane helix</keyword>
<accession>A0AAN8PBA6</accession>
<evidence type="ECO:0000256" key="2">
    <source>
        <dbReference type="SAM" id="SignalP"/>
    </source>
</evidence>